<dbReference type="SUPFAM" id="SSF117892">
    <property type="entry name" value="Band 7/SPFH domain"/>
    <property type="match status" value="1"/>
</dbReference>
<dbReference type="InterPro" id="IPR001972">
    <property type="entry name" value="Stomatin_HflK_fam"/>
</dbReference>
<feature type="domain" description="Band 7" evidence="3">
    <location>
        <begin position="71"/>
        <end position="237"/>
    </location>
</feature>
<keyword evidence="2" id="KW-0812">Transmembrane</keyword>
<organism evidence="4 5">
    <name type="scientific">Candidatus Chisholmbacteria bacterium RIFCSPHIGHO2_01_FULL_49_18</name>
    <dbReference type="NCBI Taxonomy" id="1797590"/>
    <lineage>
        <taxon>Bacteria</taxon>
        <taxon>Candidatus Chisholmiibacteriota</taxon>
    </lineage>
</organism>
<dbReference type="PANTHER" id="PTHR10264:SF19">
    <property type="entry name" value="AT06885P-RELATED"/>
    <property type="match status" value="1"/>
</dbReference>
<evidence type="ECO:0000313" key="4">
    <source>
        <dbReference type="EMBL" id="OGY16681.1"/>
    </source>
</evidence>
<dbReference type="GO" id="GO:0005886">
    <property type="term" value="C:plasma membrane"/>
    <property type="evidence" value="ECO:0007669"/>
    <property type="project" value="InterPro"/>
</dbReference>
<sequence length="326" mass="35953">MNDDPRPEDSPIRAQERNVRIAVALLIIATVNVPLWILYGRYANVLTVMEWVTYAFVGLIATPFFAWVLASAFRMAEETERAVIYFLGRYLDKKLLPGVRGPGVFFIFPFFETVKQIVDVRDRATPWQAAETQTKDQLAVDSQGVTFWRIDPEQPDLSVTEVQDLRGGVRLSSDLAAKDALGHVSLDDAISDRTAIADAMKNSMSELVDRWGVEIIRVAVSDVVLPPDLQKVVSSTAQAKYDAAGRLESAQKEEQIAEANLRAAKIYEQNPRAWQIRQVNAFLEVFREGRTSTIVMPTEMAGVLGNIMGAGAALHETPGASAEGSG</sequence>
<name>A0A1G1VMQ7_9BACT</name>
<feature type="transmembrane region" description="Helical" evidence="2">
    <location>
        <begin position="51"/>
        <end position="73"/>
    </location>
</feature>
<evidence type="ECO:0000256" key="1">
    <source>
        <dbReference type="ARBA" id="ARBA00008164"/>
    </source>
</evidence>
<comment type="caution">
    <text evidence="4">The sequence shown here is derived from an EMBL/GenBank/DDBJ whole genome shotgun (WGS) entry which is preliminary data.</text>
</comment>
<gene>
    <name evidence="4" type="ORF">A2785_01845</name>
</gene>
<dbReference type="PRINTS" id="PR00721">
    <property type="entry name" value="STOMATIN"/>
</dbReference>
<reference evidence="4 5" key="1">
    <citation type="journal article" date="2016" name="Nat. Commun.">
        <title>Thousands of microbial genomes shed light on interconnected biogeochemical processes in an aquifer system.</title>
        <authorList>
            <person name="Anantharaman K."/>
            <person name="Brown C.T."/>
            <person name="Hug L.A."/>
            <person name="Sharon I."/>
            <person name="Castelle C.J."/>
            <person name="Probst A.J."/>
            <person name="Thomas B.C."/>
            <person name="Singh A."/>
            <person name="Wilkins M.J."/>
            <person name="Karaoz U."/>
            <person name="Brodie E.L."/>
            <person name="Williams K.H."/>
            <person name="Hubbard S.S."/>
            <person name="Banfield J.F."/>
        </authorList>
    </citation>
    <scope>NUCLEOTIDE SEQUENCE [LARGE SCALE GENOMIC DNA]</scope>
</reference>
<keyword evidence="2" id="KW-0472">Membrane</keyword>
<dbReference type="PANTHER" id="PTHR10264">
    <property type="entry name" value="BAND 7 PROTEIN-RELATED"/>
    <property type="match status" value="1"/>
</dbReference>
<evidence type="ECO:0000259" key="3">
    <source>
        <dbReference type="SMART" id="SM00244"/>
    </source>
</evidence>
<feature type="transmembrane region" description="Helical" evidence="2">
    <location>
        <begin position="21"/>
        <end position="39"/>
    </location>
</feature>
<dbReference type="AlphaFoldDB" id="A0A1G1VMQ7"/>
<dbReference type="Proteomes" id="UP000179069">
    <property type="component" value="Unassembled WGS sequence"/>
</dbReference>
<dbReference type="InterPro" id="IPR043202">
    <property type="entry name" value="Band-7_stomatin-like"/>
</dbReference>
<evidence type="ECO:0000256" key="2">
    <source>
        <dbReference type="SAM" id="Phobius"/>
    </source>
</evidence>
<comment type="similarity">
    <text evidence="1">Belongs to the band 7/mec-2 family.</text>
</comment>
<dbReference type="InterPro" id="IPR036013">
    <property type="entry name" value="Band_7/SPFH_dom_sf"/>
</dbReference>
<dbReference type="Gene3D" id="3.30.479.30">
    <property type="entry name" value="Band 7 domain"/>
    <property type="match status" value="1"/>
</dbReference>
<dbReference type="InterPro" id="IPR001107">
    <property type="entry name" value="Band_7"/>
</dbReference>
<dbReference type="Pfam" id="PF01145">
    <property type="entry name" value="Band_7"/>
    <property type="match status" value="1"/>
</dbReference>
<keyword evidence="2" id="KW-1133">Transmembrane helix</keyword>
<protein>
    <recommendedName>
        <fullName evidence="3">Band 7 domain-containing protein</fullName>
    </recommendedName>
</protein>
<dbReference type="EMBL" id="MHCI01000012">
    <property type="protein sequence ID" value="OGY16681.1"/>
    <property type="molecule type" value="Genomic_DNA"/>
</dbReference>
<evidence type="ECO:0000313" key="5">
    <source>
        <dbReference type="Proteomes" id="UP000179069"/>
    </source>
</evidence>
<proteinExistence type="inferred from homology"/>
<dbReference type="SMART" id="SM00244">
    <property type="entry name" value="PHB"/>
    <property type="match status" value="1"/>
</dbReference>
<accession>A0A1G1VMQ7</accession>